<gene>
    <name evidence="10" type="primary">plsY</name>
    <name evidence="11" type="ORF">H9738_00345</name>
</gene>
<dbReference type="GO" id="GO:0005886">
    <property type="term" value="C:plasma membrane"/>
    <property type="evidence" value="ECO:0007669"/>
    <property type="project" value="UniProtKB-SubCell"/>
</dbReference>
<evidence type="ECO:0000313" key="12">
    <source>
        <dbReference type="Proteomes" id="UP000824230"/>
    </source>
</evidence>
<evidence type="ECO:0000256" key="10">
    <source>
        <dbReference type="HAMAP-Rule" id="MF_01043"/>
    </source>
</evidence>
<feature type="transmembrane region" description="Helical" evidence="10">
    <location>
        <begin position="6"/>
        <end position="28"/>
    </location>
</feature>
<feature type="transmembrane region" description="Helical" evidence="10">
    <location>
        <begin position="113"/>
        <end position="138"/>
    </location>
</feature>
<evidence type="ECO:0000313" key="11">
    <source>
        <dbReference type="EMBL" id="HIX36311.1"/>
    </source>
</evidence>
<dbReference type="EMBL" id="DXFG01000010">
    <property type="protein sequence ID" value="HIX36311.1"/>
    <property type="molecule type" value="Genomic_DNA"/>
</dbReference>
<keyword evidence="1 10" id="KW-1003">Cell membrane</keyword>
<dbReference type="Proteomes" id="UP000824230">
    <property type="component" value="Unassembled WGS sequence"/>
</dbReference>
<name>A0A9D1VJR3_9FIRM</name>
<proteinExistence type="inferred from homology"/>
<keyword evidence="6 10" id="KW-0443">Lipid metabolism</keyword>
<comment type="subunit">
    <text evidence="10">Probably interacts with PlsX.</text>
</comment>
<feature type="transmembrane region" description="Helical" evidence="10">
    <location>
        <begin position="48"/>
        <end position="71"/>
    </location>
</feature>
<accession>A0A9D1VJR3</accession>
<evidence type="ECO:0000256" key="2">
    <source>
        <dbReference type="ARBA" id="ARBA00022516"/>
    </source>
</evidence>
<sequence>MISQYIFYFLLAYLTGGIMFGALIPKIFCGLDIRRISEDGNPGTANVFLYAGPFWGILVLVCDLLKGFLPVHLAAHSLGTQEMGFALIMAGPVLGHAYPLLGGKAKGGKGIAVTFGVLAGLYPFWHSLELLIFWYLLFSLVVVVNPHSLRTGAAYLCWLASSLLCRIHPVFAAGTFLISAIVIDKHREELRHVENRKIKFIFRRN</sequence>
<keyword evidence="4 10" id="KW-0812">Transmembrane</keyword>
<keyword evidence="2 10" id="KW-0444">Lipid biosynthesis</keyword>
<feature type="transmembrane region" description="Helical" evidence="10">
    <location>
        <begin position="158"/>
        <end position="183"/>
    </location>
</feature>
<evidence type="ECO:0000256" key="8">
    <source>
        <dbReference type="ARBA" id="ARBA00023209"/>
    </source>
</evidence>
<feature type="transmembrane region" description="Helical" evidence="10">
    <location>
        <begin position="83"/>
        <end position="101"/>
    </location>
</feature>
<keyword evidence="9 10" id="KW-1208">Phospholipid metabolism</keyword>
<evidence type="ECO:0000256" key="6">
    <source>
        <dbReference type="ARBA" id="ARBA00023098"/>
    </source>
</evidence>
<dbReference type="GO" id="GO:0008654">
    <property type="term" value="P:phospholipid biosynthetic process"/>
    <property type="evidence" value="ECO:0007669"/>
    <property type="project" value="UniProtKB-UniRule"/>
</dbReference>
<comment type="function">
    <text evidence="10">Catalyzes the transfer of an acyl group from acyl-phosphate (acyl-PO(4)) to glycerol-3-phosphate (G3P) to form lysophosphatidic acid (LPA). This enzyme utilizes acyl-phosphate as fatty acyl donor, but not acyl-CoA or acyl-ACP.</text>
</comment>
<keyword evidence="5 10" id="KW-1133">Transmembrane helix</keyword>
<protein>
    <recommendedName>
        <fullName evidence="10">Glycerol-3-phosphate acyltransferase</fullName>
    </recommendedName>
    <alternativeName>
        <fullName evidence="10">Acyl-PO4 G3P acyltransferase</fullName>
    </alternativeName>
    <alternativeName>
        <fullName evidence="10">Acyl-phosphate--glycerol-3-phosphate acyltransferase</fullName>
    </alternativeName>
    <alternativeName>
        <fullName evidence="10">G3P acyltransferase</fullName>
        <shortName evidence="10">GPAT</shortName>
        <ecNumber evidence="10">2.3.1.275</ecNumber>
    </alternativeName>
    <alternativeName>
        <fullName evidence="10">Lysophosphatidic acid synthase</fullName>
        <shortName evidence="10">LPA synthase</shortName>
    </alternativeName>
</protein>
<keyword evidence="11" id="KW-0012">Acyltransferase</keyword>
<keyword evidence="3 10" id="KW-0808">Transferase</keyword>
<dbReference type="HAMAP" id="MF_01043">
    <property type="entry name" value="PlsY"/>
    <property type="match status" value="1"/>
</dbReference>
<dbReference type="InterPro" id="IPR003811">
    <property type="entry name" value="G3P_acylTferase_PlsY"/>
</dbReference>
<comment type="subcellular location">
    <subcellularLocation>
        <location evidence="10">Cell membrane</location>
        <topology evidence="10">Multi-pass membrane protein</topology>
    </subcellularLocation>
</comment>
<keyword evidence="7 10" id="KW-0472">Membrane</keyword>
<dbReference type="PANTHER" id="PTHR30309:SF0">
    <property type="entry name" value="GLYCEROL-3-PHOSPHATE ACYLTRANSFERASE-RELATED"/>
    <property type="match status" value="1"/>
</dbReference>
<organism evidence="11 12">
    <name type="scientific">Candidatus Blautia pullistercoris</name>
    <dbReference type="NCBI Taxonomy" id="2838499"/>
    <lineage>
        <taxon>Bacteria</taxon>
        <taxon>Bacillati</taxon>
        <taxon>Bacillota</taxon>
        <taxon>Clostridia</taxon>
        <taxon>Lachnospirales</taxon>
        <taxon>Lachnospiraceae</taxon>
        <taxon>Blautia</taxon>
    </lineage>
</organism>
<keyword evidence="8 10" id="KW-0594">Phospholipid biosynthesis</keyword>
<reference evidence="11" key="1">
    <citation type="journal article" date="2021" name="PeerJ">
        <title>Extensive microbial diversity within the chicken gut microbiome revealed by metagenomics and culture.</title>
        <authorList>
            <person name="Gilroy R."/>
            <person name="Ravi A."/>
            <person name="Getino M."/>
            <person name="Pursley I."/>
            <person name="Horton D.L."/>
            <person name="Alikhan N.F."/>
            <person name="Baker D."/>
            <person name="Gharbi K."/>
            <person name="Hall N."/>
            <person name="Watson M."/>
            <person name="Adriaenssens E.M."/>
            <person name="Foster-Nyarko E."/>
            <person name="Jarju S."/>
            <person name="Secka A."/>
            <person name="Antonio M."/>
            <person name="Oren A."/>
            <person name="Chaudhuri R.R."/>
            <person name="La Ragione R."/>
            <person name="Hildebrand F."/>
            <person name="Pallen M.J."/>
        </authorList>
    </citation>
    <scope>NUCLEOTIDE SEQUENCE</scope>
    <source>
        <strain evidence="11">ChiHjej12B11-1927</strain>
    </source>
</reference>
<evidence type="ECO:0000256" key="5">
    <source>
        <dbReference type="ARBA" id="ARBA00022989"/>
    </source>
</evidence>
<dbReference type="SMART" id="SM01207">
    <property type="entry name" value="G3P_acyltransf"/>
    <property type="match status" value="1"/>
</dbReference>
<evidence type="ECO:0000256" key="9">
    <source>
        <dbReference type="ARBA" id="ARBA00023264"/>
    </source>
</evidence>
<dbReference type="Pfam" id="PF02660">
    <property type="entry name" value="G3P_acyltransf"/>
    <property type="match status" value="1"/>
</dbReference>
<dbReference type="AlphaFoldDB" id="A0A9D1VJR3"/>
<evidence type="ECO:0000256" key="3">
    <source>
        <dbReference type="ARBA" id="ARBA00022679"/>
    </source>
</evidence>
<evidence type="ECO:0000256" key="4">
    <source>
        <dbReference type="ARBA" id="ARBA00022692"/>
    </source>
</evidence>
<comment type="catalytic activity">
    <reaction evidence="10">
        <text>an acyl phosphate + sn-glycerol 3-phosphate = a 1-acyl-sn-glycero-3-phosphate + phosphate</text>
        <dbReference type="Rhea" id="RHEA:34075"/>
        <dbReference type="ChEBI" id="CHEBI:43474"/>
        <dbReference type="ChEBI" id="CHEBI:57597"/>
        <dbReference type="ChEBI" id="CHEBI:57970"/>
        <dbReference type="ChEBI" id="CHEBI:59918"/>
        <dbReference type="EC" id="2.3.1.275"/>
    </reaction>
</comment>
<dbReference type="GO" id="GO:0043772">
    <property type="term" value="F:acyl-phosphate glycerol-3-phosphate acyltransferase activity"/>
    <property type="evidence" value="ECO:0007669"/>
    <property type="project" value="UniProtKB-UniRule"/>
</dbReference>
<comment type="similarity">
    <text evidence="10">Belongs to the PlsY family.</text>
</comment>
<comment type="pathway">
    <text evidence="10">Lipid metabolism; phospholipid metabolism.</text>
</comment>
<dbReference type="EC" id="2.3.1.275" evidence="10"/>
<reference evidence="11" key="2">
    <citation type="submission" date="2021-04" db="EMBL/GenBank/DDBJ databases">
        <authorList>
            <person name="Gilroy R."/>
        </authorList>
    </citation>
    <scope>NUCLEOTIDE SEQUENCE</scope>
    <source>
        <strain evidence="11">ChiHjej12B11-1927</strain>
    </source>
</reference>
<dbReference type="PANTHER" id="PTHR30309">
    <property type="entry name" value="INNER MEMBRANE PROTEIN YGIH"/>
    <property type="match status" value="1"/>
</dbReference>
<comment type="caution">
    <text evidence="11">The sequence shown here is derived from an EMBL/GenBank/DDBJ whole genome shotgun (WGS) entry which is preliminary data.</text>
</comment>
<evidence type="ECO:0000256" key="1">
    <source>
        <dbReference type="ARBA" id="ARBA00022475"/>
    </source>
</evidence>
<evidence type="ECO:0000256" key="7">
    <source>
        <dbReference type="ARBA" id="ARBA00023136"/>
    </source>
</evidence>